<organism evidence="6 7">
    <name type="scientific">Chitinophaga filiformis</name>
    <name type="common">Myxococcus filiformis</name>
    <name type="synonym">Flexibacter filiformis</name>
    <dbReference type="NCBI Taxonomy" id="104663"/>
    <lineage>
        <taxon>Bacteria</taxon>
        <taxon>Pseudomonadati</taxon>
        <taxon>Bacteroidota</taxon>
        <taxon>Chitinophagia</taxon>
        <taxon>Chitinophagales</taxon>
        <taxon>Chitinophagaceae</taxon>
        <taxon>Chitinophaga</taxon>
    </lineage>
</organism>
<evidence type="ECO:0000256" key="5">
    <source>
        <dbReference type="HAMAP-Rule" id="MF_00527"/>
    </source>
</evidence>
<gene>
    <name evidence="6" type="ORF">SAMN04488121_101157</name>
</gene>
<name>A0A1G7GTL3_CHIFI</name>
<dbReference type="STRING" id="104663.SAMN04488121_101157"/>
<dbReference type="AlphaFoldDB" id="A0A1G7GTL3"/>
<dbReference type="Gene3D" id="3.10.300.10">
    <property type="entry name" value="Methylpurine-DNA glycosylase (MPG)"/>
    <property type="match status" value="1"/>
</dbReference>
<dbReference type="InterPro" id="IPR036995">
    <property type="entry name" value="MPG_sf"/>
</dbReference>
<dbReference type="Proteomes" id="UP000199045">
    <property type="component" value="Unassembled WGS sequence"/>
</dbReference>
<evidence type="ECO:0000256" key="4">
    <source>
        <dbReference type="ARBA" id="ARBA00023204"/>
    </source>
</evidence>
<sequence length="218" mass="23918">MFNGSRYTNILPTTAYQKLSSGFYNRPDVLTIARELLGKIIVTKFDGELTAARIVETEAYAGVTDKASHAYGGRRTARTEVMYHEAGRAYVYLCYGIHQLFNIVTNKVDVPHAILIRGAEPITGVPVMLRRTGKKVADFTLTRGPGNVSKALGITVGHTGESLLEDAFYLASDGFVPAKEDILTTPRIGVDYAGADALLPYRFIIRNNKYVSGKPVKK</sequence>
<proteinExistence type="inferred from homology"/>
<evidence type="ECO:0000313" key="6">
    <source>
        <dbReference type="EMBL" id="SDE91528.1"/>
    </source>
</evidence>
<evidence type="ECO:0000256" key="3">
    <source>
        <dbReference type="ARBA" id="ARBA00022801"/>
    </source>
</evidence>
<evidence type="ECO:0000313" key="7">
    <source>
        <dbReference type="Proteomes" id="UP000199045"/>
    </source>
</evidence>
<dbReference type="InterPro" id="IPR003180">
    <property type="entry name" value="MPG"/>
</dbReference>
<dbReference type="PANTHER" id="PTHR10429">
    <property type="entry name" value="DNA-3-METHYLADENINE GLYCOSYLASE"/>
    <property type="match status" value="1"/>
</dbReference>
<dbReference type="FunFam" id="3.10.300.10:FF:000001">
    <property type="entry name" value="Putative 3-methyladenine DNA glycosylase"/>
    <property type="match status" value="1"/>
</dbReference>
<comment type="similarity">
    <text evidence="1 5">Belongs to the DNA glycosylase MPG family.</text>
</comment>
<dbReference type="NCBIfam" id="TIGR00567">
    <property type="entry name" value="3mg"/>
    <property type="match status" value="1"/>
</dbReference>
<keyword evidence="2 5" id="KW-0227">DNA damage</keyword>
<evidence type="ECO:0000256" key="2">
    <source>
        <dbReference type="ARBA" id="ARBA00022763"/>
    </source>
</evidence>
<reference evidence="6 7" key="1">
    <citation type="submission" date="2016-10" db="EMBL/GenBank/DDBJ databases">
        <authorList>
            <person name="de Groot N.N."/>
        </authorList>
    </citation>
    <scope>NUCLEOTIDE SEQUENCE [LARGE SCALE GENOMIC DNA]</scope>
    <source>
        <strain evidence="6 7">DSM 527</strain>
    </source>
</reference>
<dbReference type="EMBL" id="FNBN01000001">
    <property type="protein sequence ID" value="SDE91528.1"/>
    <property type="molecule type" value="Genomic_DNA"/>
</dbReference>
<keyword evidence="3 5" id="KW-0378">Hydrolase</keyword>
<protein>
    <recommendedName>
        <fullName evidence="5">Putative 3-methyladenine DNA glycosylase</fullName>
        <ecNumber evidence="5">3.2.2.-</ecNumber>
    </recommendedName>
</protein>
<dbReference type="SUPFAM" id="SSF50486">
    <property type="entry name" value="FMT C-terminal domain-like"/>
    <property type="match status" value="1"/>
</dbReference>
<dbReference type="EC" id="3.2.2.-" evidence="5"/>
<keyword evidence="4 5" id="KW-0234">DNA repair</keyword>
<dbReference type="InterPro" id="IPR011034">
    <property type="entry name" value="Formyl_transferase-like_C_sf"/>
</dbReference>
<dbReference type="Pfam" id="PF02245">
    <property type="entry name" value="Pur_DNA_glyco"/>
    <property type="match status" value="1"/>
</dbReference>
<evidence type="ECO:0000256" key="1">
    <source>
        <dbReference type="ARBA" id="ARBA00009232"/>
    </source>
</evidence>
<dbReference type="HAMAP" id="MF_00527">
    <property type="entry name" value="3MGH"/>
    <property type="match status" value="1"/>
</dbReference>
<dbReference type="PANTHER" id="PTHR10429:SF0">
    <property type="entry name" value="DNA-3-METHYLADENINE GLYCOSYLASE"/>
    <property type="match status" value="1"/>
</dbReference>
<dbReference type="GO" id="GO:0003905">
    <property type="term" value="F:alkylbase DNA N-glycosylase activity"/>
    <property type="evidence" value="ECO:0007669"/>
    <property type="project" value="InterPro"/>
</dbReference>
<accession>A0A1G7GTL3</accession>
<dbReference type="GO" id="GO:0003677">
    <property type="term" value="F:DNA binding"/>
    <property type="evidence" value="ECO:0007669"/>
    <property type="project" value="InterPro"/>
</dbReference>
<dbReference type="CDD" id="cd00540">
    <property type="entry name" value="AAG"/>
    <property type="match status" value="1"/>
</dbReference>
<dbReference type="GO" id="GO:0006284">
    <property type="term" value="P:base-excision repair"/>
    <property type="evidence" value="ECO:0007669"/>
    <property type="project" value="InterPro"/>
</dbReference>